<evidence type="ECO:0000256" key="5">
    <source>
        <dbReference type="ARBA" id="ARBA00022989"/>
    </source>
</evidence>
<evidence type="ECO:0000313" key="9">
    <source>
        <dbReference type="EMBL" id="HGV97547.1"/>
    </source>
</evidence>
<sequence>MKRMENVDILPMAAVALMVVLMMMIIAPMTMTHTNTPVDVPRAHTAEAKTEENFTITYTKDQRLYINDQPVSPESFEKIVQEAIEKDPYQLIVLRADKEVLHKDVLEILAKVKRAGAKRIACATKKPKGE</sequence>
<keyword evidence="4 7" id="KW-0812">Transmembrane</keyword>
<dbReference type="Gene3D" id="3.30.420.270">
    <property type="match status" value="1"/>
</dbReference>
<protein>
    <submittedName>
        <fullName evidence="9">Biopolymer transporter ExbD</fullName>
    </submittedName>
</protein>
<keyword evidence="5 8" id="KW-1133">Transmembrane helix</keyword>
<dbReference type="GO" id="GO:0005886">
    <property type="term" value="C:plasma membrane"/>
    <property type="evidence" value="ECO:0007669"/>
    <property type="project" value="UniProtKB-SubCell"/>
</dbReference>
<keyword evidence="7" id="KW-0653">Protein transport</keyword>
<evidence type="ECO:0000256" key="2">
    <source>
        <dbReference type="ARBA" id="ARBA00005811"/>
    </source>
</evidence>
<dbReference type="EMBL" id="DTGZ01000083">
    <property type="protein sequence ID" value="HGV97547.1"/>
    <property type="molecule type" value="Genomic_DNA"/>
</dbReference>
<evidence type="ECO:0000256" key="3">
    <source>
        <dbReference type="ARBA" id="ARBA00022475"/>
    </source>
</evidence>
<reference evidence="9" key="1">
    <citation type="journal article" date="2020" name="mSystems">
        <title>Genome- and Community-Level Interaction Insights into Carbon Utilization and Element Cycling Functions of Hydrothermarchaeota in Hydrothermal Sediment.</title>
        <authorList>
            <person name="Zhou Z."/>
            <person name="Liu Y."/>
            <person name="Xu W."/>
            <person name="Pan J."/>
            <person name="Luo Z.H."/>
            <person name="Li M."/>
        </authorList>
    </citation>
    <scope>NUCLEOTIDE SEQUENCE [LARGE SCALE GENOMIC DNA]</scope>
    <source>
        <strain evidence="9">SpSt-774</strain>
    </source>
</reference>
<evidence type="ECO:0000256" key="6">
    <source>
        <dbReference type="ARBA" id="ARBA00023136"/>
    </source>
</evidence>
<organism evidence="9">
    <name type="scientific">candidate division WOR-3 bacterium</name>
    <dbReference type="NCBI Taxonomy" id="2052148"/>
    <lineage>
        <taxon>Bacteria</taxon>
        <taxon>Bacteria division WOR-3</taxon>
    </lineage>
</organism>
<keyword evidence="3" id="KW-1003">Cell membrane</keyword>
<comment type="similarity">
    <text evidence="2 7">Belongs to the ExbD/TolR family.</text>
</comment>
<dbReference type="AlphaFoldDB" id="A0A7C4TBE4"/>
<dbReference type="PANTHER" id="PTHR30558">
    <property type="entry name" value="EXBD MEMBRANE COMPONENT OF PMF-DRIVEN MACROMOLECULE IMPORT SYSTEM"/>
    <property type="match status" value="1"/>
</dbReference>
<dbReference type="GO" id="GO:0022857">
    <property type="term" value="F:transmembrane transporter activity"/>
    <property type="evidence" value="ECO:0007669"/>
    <property type="project" value="InterPro"/>
</dbReference>
<evidence type="ECO:0000256" key="4">
    <source>
        <dbReference type="ARBA" id="ARBA00022692"/>
    </source>
</evidence>
<evidence type="ECO:0000256" key="7">
    <source>
        <dbReference type="RuleBase" id="RU003879"/>
    </source>
</evidence>
<evidence type="ECO:0000256" key="1">
    <source>
        <dbReference type="ARBA" id="ARBA00004162"/>
    </source>
</evidence>
<proteinExistence type="inferred from homology"/>
<comment type="caution">
    <text evidence="9">The sequence shown here is derived from an EMBL/GenBank/DDBJ whole genome shotgun (WGS) entry which is preliminary data.</text>
</comment>
<comment type="subcellular location">
    <subcellularLocation>
        <location evidence="1">Cell membrane</location>
        <topology evidence="1">Single-pass membrane protein</topology>
    </subcellularLocation>
    <subcellularLocation>
        <location evidence="7">Cell membrane</location>
        <topology evidence="7">Single-pass type II membrane protein</topology>
    </subcellularLocation>
</comment>
<gene>
    <name evidence="9" type="ORF">ENV60_04560</name>
</gene>
<dbReference type="InterPro" id="IPR003400">
    <property type="entry name" value="ExbD"/>
</dbReference>
<dbReference type="GO" id="GO:0015031">
    <property type="term" value="P:protein transport"/>
    <property type="evidence" value="ECO:0007669"/>
    <property type="project" value="UniProtKB-KW"/>
</dbReference>
<keyword evidence="7" id="KW-0813">Transport</keyword>
<keyword evidence="6 8" id="KW-0472">Membrane</keyword>
<name>A0A7C4TBE4_UNCW3</name>
<feature type="transmembrane region" description="Helical" evidence="8">
    <location>
        <begin position="12"/>
        <end position="31"/>
    </location>
</feature>
<accession>A0A7C4TBE4</accession>
<dbReference type="Pfam" id="PF02472">
    <property type="entry name" value="ExbD"/>
    <property type="match status" value="1"/>
</dbReference>
<evidence type="ECO:0000256" key="8">
    <source>
        <dbReference type="SAM" id="Phobius"/>
    </source>
</evidence>